<proteinExistence type="predicted"/>
<sequence>MCFSQGGKISSIEHEEFAVVAGYYCIKHFFCFDINQSFLGRREFHQISAGTRDLTGSAQSVFVSVDKEFDFNKESFSVFVGISVNHVDGFHLFVIFVILELVTVKTPLDSMIK</sequence>
<name>A0A644YXD4_9ZZZZ</name>
<evidence type="ECO:0000313" key="1">
    <source>
        <dbReference type="EMBL" id="MPM32969.1"/>
    </source>
</evidence>
<comment type="caution">
    <text evidence="1">The sequence shown here is derived from an EMBL/GenBank/DDBJ whole genome shotgun (WGS) entry which is preliminary data.</text>
</comment>
<organism evidence="1">
    <name type="scientific">bioreactor metagenome</name>
    <dbReference type="NCBI Taxonomy" id="1076179"/>
    <lineage>
        <taxon>unclassified sequences</taxon>
        <taxon>metagenomes</taxon>
        <taxon>ecological metagenomes</taxon>
    </lineage>
</organism>
<dbReference type="EMBL" id="VSSQ01006517">
    <property type="protein sequence ID" value="MPM32969.1"/>
    <property type="molecule type" value="Genomic_DNA"/>
</dbReference>
<gene>
    <name evidence="1" type="ORF">SDC9_79536</name>
</gene>
<accession>A0A644YXD4</accession>
<reference evidence="1" key="1">
    <citation type="submission" date="2019-08" db="EMBL/GenBank/DDBJ databases">
        <authorList>
            <person name="Kucharzyk K."/>
            <person name="Murdoch R.W."/>
            <person name="Higgins S."/>
            <person name="Loffler F."/>
        </authorList>
    </citation>
    <scope>NUCLEOTIDE SEQUENCE</scope>
</reference>
<dbReference type="AlphaFoldDB" id="A0A644YXD4"/>
<protein>
    <submittedName>
        <fullName evidence="1">Uncharacterized protein</fullName>
    </submittedName>
</protein>